<dbReference type="AlphaFoldDB" id="A0A9N9QIY4"/>
<name>A0A9N9QIY4_9CUCU</name>
<evidence type="ECO:0000313" key="2">
    <source>
        <dbReference type="Proteomes" id="UP001152799"/>
    </source>
</evidence>
<sequence>MKNFIWLVSFKGTNVSCVFFKYFILFSTCNFQNSSRIIITTWKLNVHSSLHSGCSSHQCIFYGCFYTFFANGIRYNPNRILQLYGSVANCMRRNSHIGFQPNSFSTKKKIK</sequence>
<gene>
    <name evidence="1" type="ORF">CEUTPL_LOCUS12865</name>
</gene>
<dbReference type="Proteomes" id="UP001152799">
    <property type="component" value="Chromosome 8"/>
</dbReference>
<proteinExistence type="predicted"/>
<reference evidence="1" key="1">
    <citation type="submission" date="2022-01" db="EMBL/GenBank/DDBJ databases">
        <authorList>
            <person name="King R."/>
        </authorList>
    </citation>
    <scope>NUCLEOTIDE SEQUENCE</scope>
</reference>
<evidence type="ECO:0000313" key="1">
    <source>
        <dbReference type="EMBL" id="CAG9772453.1"/>
    </source>
</evidence>
<protein>
    <submittedName>
        <fullName evidence="1">Uncharacterized protein</fullName>
    </submittedName>
</protein>
<dbReference type="EMBL" id="OU892284">
    <property type="protein sequence ID" value="CAG9772453.1"/>
    <property type="molecule type" value="Genomic_DNA"/>
</dbReference>
<organism evidence="1 2">
    <name type="scientific">Ceutorhynchus assimilis</name>
    <name type="common">cabbage seed weevil</name>
    <dbReference type="NCBI Taxonomy" id="467358"/>
    <lineage>
        <taxon>Eukaryota</taxon>
        <taxon>Metazoa</taxon>
        <taxon>Ecdysozoa</taxon>
        <taxon>Arthropoda</taxon>
        <taxon>Hexapoda</taxon>
        <taxon>Insecta</taxon>
        <taxon>Pterygota</taxon>
        <taxon>Neoptera</taxon>
        <taxon>Endopterygota</taxon>
        <taxon>Coleoptera</taxon>
        <taxon>Polyphaga</taxon>
        <taxon>Cucujiformia</taxon>
        <taxon>Curculionidae</taxon>
        <taxon>Ceutorhynchinae</taxon>
        <taxon>Ceutorhynchus</taxon>
    </lineage>
</organism>
<accession>A0A9N9QIY4</accession>
<keyword evidence="2" id="KW-1185">Reference proteome</keyword>